<dbReference type="OrthoDB" id="5803720at2759"/>
<accession>A0A3P7JHG6</accession>
<keyword evidence="8" id="KW-1185">Reference proteome</keyword>
<evidence type="ECO:0000313" key="8">
    <source>
        <dbReference type="Proteomes" id="UP000270094"/>
    </source>
</evidence>
<dbReference type="Pfam" id="PF01581">
    <property type="entry name" value="FARP"/>
    <property type="match status" value="2"/>
</dbReference>
<feature type="non-terminal residue" evidence="7">
    <location>
        <position position="1"/>
    </location>
</feature>
<name>A0A3P7JHG6_STRVU</name>
<evidence type="ECO:0000256" key="6">
    <source>
        <dbReference type="ARBA" id="ARBA00023320"/>
    </source>
</evidence>
<protein>
    <submittedName>
        <fullName evidence="7">Uncharacterized protein</fullName>
    </submittedName>
</protein>
<organism evidence="7 8">
    <name type="scientific">Strongylus vulgaris</name>
    <name type="common">Blood worm</name>
    <dbReference type="NCBI Taxonomy" id="40348"/>
    <lineage>
        <taxon>Eukaryota</taxon>
        <taxon>Metazoa</taxon>
        <taxon>Ecdysozoa</taxon>
        <taxon>Nematoda</taxon>
        <taxon>Chromadorea</taxon>
        <taxon>Rhabditida</taxon>
        <taxon>Rhabditina</taxon>
        <taxon>Rhabditomorpha</taxon>
        <taxon>Strongyloidea</taxon>
        <taxon>Strongylidae</taxon>
        <taxon>Strongylus</taxon>
    </lineage>
</organism>
<evidence type="ECO:0000313" key="7">
    <source>
        <dbReference type="EMBL" id="VDM85060.1"/>
    </source>
</evidence>
<dbReference type="EMBL" id="UYYB01135819">
    <property type="protein sequence ID" value="VDM85060.1"/>
    <property type="molecule type" value="Genomic_DNA"/>
</dbReference>
<gene>
    <name evidence="7" type="ORF">SVUK_LOCUS20058</name>
</gene>
<dbReference type="InterPro" id="IPR002544">
    <property type="entry name" value="FMRFamid-related_peptide-like"/>
</dbReference>
<dbReference type="GO" id="GO:0007218">
    <property type="term" value="P:neuropeptide signaling pathway"/>
    <property type="evidence" value="ECO:0007669"/>
    <property type="project" value="UniProtKB-KW"/>
</dbReference>
<evidence type="ECO:0000256" key="2">
    <source>
        <dbReference type="ARBA" id="ARBA00006356"/>
    </source>
</evidence>
<dbReference type="AlphaFoldDB" id="A0A3P7JHG6"/>
<evidence type="ECO:0000256" key="5">
    <source>
        <dbReference type="ARBA" id="ARBA00022815"/>
    </source>
</evidence>
<proteinExistence type="inferred from homology"/>
<keyword evidence="4" id="KW-0165">Cleavage on pair of basic residues</keyword>
<keyword evidence="5" id="KW-0027">Amidation</keyword>
<dbReference type="GO" id="GO:0005576">
    <property type="term" value="C:extracellular region"/>
    <property type="evidence" value="ECO:0007669"/>
    <property type="project" value="UniProtKB-SubCell"/>
</dbReference>
<comment type="subcellular location">
    <subcellularLocation>
        <location evidence="1">Secreted</location>
    </subcellularLocation>
</comment>
<evidence type="ECO:0000256" key="3">
    <source>
        <dbReference type="ARBA" id="ARBA00022525"/>
    </source>
</evidence>
<reference evidence="7 8" key="1">
    <citation type="submission" date="2018-11" db="EMBL/GenBank/DDBJ databases">
        <authorList>
            <consortium name="Pathogen Informatics"/>
        </authorList>
    </citation>
    <scope>NUCLEOTIDE SEQUENCE [LARGE SCALE GENOMIC DNA]</scope>
</reference>
<evidence type="ECO:0000256" key="4">
    <source>
        <dbReference type="ARBA" id="ARBA00022685"/>
    </source>
</evidence>
<evidence type="ECO:0000256" key="1">
    <source>
        <dbReference type="ARBA" id="ARBA00004613"/>
    </source>
</evidence>
<dbReference type="Proteomes" id="UP000270094">
    <property type="component" value="Unassembled WGS sequence"/>
</dbReference>
<comment type="similarity">
    <text evidence="2">Belongs to the FARP (FMRFamide related peptide) family.</text>
</comment>
<keyword evidence="3" id="KW-0964">Secreted</keyword>
<sequence length="115" mass="13634">KILINAFFHLGIGAIDEQQQADETGVEKRKHEYLRFGKRKHEYLRFGKRKHEYLRYTGHYVTSLFFVLKNPFCSGLERESTNIFVLDVSRRVATNGRRLNTDFFCTYLLLSQLRA</sequence>
<keyword evidence="6" id="KW-0527">Neuropeptide</keyword>